<feature type="transmembrane region" description="Helical" evidence="10">
    <location>
        <begin position="6"/>
        <end position="26"/>
    </location>
</feature>
<dbReference type="SMART" id="SM00304">
    <property type="entry name" value="HAMP"/>
    <property type="match status" value="1"/>
</dbReference>
<evidence type="ECO:0000256" key="2">
    <source>
        <dbReference type="ARBA" id="ARBA00004370"/>
    </source>
</evidence>
<dbReference type="AlphaFoldDB" id="A0A7C4MMJ7"/>
<evidence type="ECO:0000259" key="13">
    <source>
        <dbReference type="PROSITE" id="PS50885"/>
    </source>
</evidence>
<dbReference type="InterPro" id="IPR004358">
    <property type="entry name" value="Sig_transdc_His_kin-like_C"/>
</dbReference>
<dbReference type="PRINTS" id="PR00344">
    <property type="entry name" value="BCTRLSENSOR"/>
</dbReference>
<dbReference type="Pfam" id="PF00512">
    <property type="entry name" value="HisKA"/>
    <property type="match status" value="1"/>
</dbReference>
<keyword evidence="10" id="KW-0472">Membrane</keyword>
<evidence type="ECO:0000256" key="5">
    <source>
        <dbReference type="ARBA" id="ARBA00022679"/>
    </source>
</evidence>
<dbReference type="SUPFAM" id="SSF55874">
    <property type="entry name" value="ATPase domain of HSP90 chaperone/DNA topoisomerase II/histidine kinase"/>
    <property type="match status" value="1"/>
</dbReference>
<sequence length="729" mass="82079">MSIKVKIVLSIVLIVSVTTLTLEWAARHLLLSRFSTIERSNAFDNFARFRNAIDAEIERVDAVCHDWASWDDAYEFLKKPSEQFIATNLPENVYKINHLNLIVYVDPEGRIAFSGARDILRDEEVVFSEFTSERIDPTHPIFRAFQGDPPGLPLKGVLRTSRGPLLFAARTVLPSIDKGEPNGFLVMGKWIDSEMVLPLSKRVGLRCEILDGSAMPASTGLPENPGLTFRSALYIQNTDFVQVMDTYRDIEGAPAFVMSVFSNRDFYRKGLEMVQYLRWIILALGVFSLLSLFLLIQWTTIHPCNMLTAHARHIYDTGDLKARLPENRKDEFGQLSRIFNAMMENIVQLIGRVKHSEALYRTVSDHSVALITLIQRSRIRYANPALLRCTGYGEDELIGTDPLELIHPDERPVLEETMKQAKMNESWSGNVRLITKEGETRRIEMVASVVRWGDEPAILAHGIDVTEKVAIQQKNLELEDKIRQAERMETLGILAGGVAHDLNNILNGIIGIPEILMMQMPPEDPVQKHLQMIRDSGKRAAAFVEDLLTIGRGSKARHIELSLNAVIREYLESAELKHLLNLHPQAVIKTDLHPDLHLIFGSPLHIGKVVMNLVANAVEALKGVGVVLIRTENILLDRPIAGYETVRKGMYCRLTVSDTGIGMDKTDVERIFEPFFSKKTLGKSGTGLGMTIVWNAVADHDGYIEVESYPEQGTTFHLYFPARIRNDIS</sequence>
<keyword evidence="5" id="KW-0808">Transferase</keyword>
<feature type="domain" description="HAMP" evidence="13">
    <location>
        <begin position="298"/>
        <end position="351"/>
    </location>
</feature>
<evidence type="ECO:0000313" key="14">
    <source>
        <dbReference type="EMBL" id="HGU33010.1"/>
    </source>
</evidence>
<dbReference type="PROSITE" id="PS50885">
    <property type="entry name" value="HAMP"/>
    <property type="match status" value="1"/>
</dbReference>
<comment type="catalytic activity">
    <reaction evidence="1">
        <text>ATP + protein L-histidine = ADP + protein N-phospho-L-histidine.</text>
        <dbReference type="EC" id="2.7.13.3"/>
    </reaction>
</comment>
<dbReference type="InterPro" id="IPR005467">
    <property type="entry name" value="His_kinase_dom"/>
</dbReference>
<keyword evidence="6" id="KW-0547">Nucleotide-binding</keyword>
<evidence type="ECO:0000256" key="8">
    <source>
        <dbReference type="ARBA" id="ARBA00022840"/>
    </source>
</evidence>
<keyword evidence="10" id="KW-0812">Transmembrane</keyword>
<dbReference type="Pfam" id="PF05228">
    <property type="entry name" value="CHASE4"/>
    <property type="match status" value="1"/>
</dbReference>
<dbReference type="InterPro" id="IPR036097">
    <property type="entry name" value="HisK_dim/P_sf"/>
</dbReference>
<dbReference type="PANTHER" id="PTHR43065:SF46">
    <property type="entry name" value="C4-DICARBOXYLATE TRANSPORT SENSOR PROTEIN DCTB"/>
    <property type="match status" value="1"/>
</dbReference>
<keyword evidence="9" id="KW-0902">Two-component regulatory system</keyword>
<evidence type="ECO:0000256" key="10">
    <source>
        <dbReference type="SAM" id="Phobius"/>
    </source>
</evidence>
<dbReference type="SMART" id="SM00387">
    <property type="entry name" value="HATPase_c"/>
    <property type="match status" value="1"/>
</dbReference>
<dbReference type="Pfam" id="PF02518">
    <property type="entry name" value="HATPase_c"/>
    <property type="match status" value="1"/>
</dbReference>
<dbReference type="CDD" id="cd00082">
    <property type="entry name" value="HisKA"/>
    <property type="match status" value="1"/>
</dbReference>
<name>A0A7C4MMJ7_9BACT</name>
<dbReference type="InterPro" id="IPR003661">
    <property type="entry name" value="HisK_dim/P_dom"/>
</dbReference>
<dbReference type="Gene3D" id="3.30.565.10">
    <property type="entry name" value="Histidine kinase-like ATPase, C-terminal domain"/>
    <property type="match status" value="1"/>
</dbReference>
<accession>A0A7C4MMJ7</accession>
<proteinExistence type="predicted"/>
<evidence type="ECO:0000259" key="12">
    <source>
        <dbReference type="PROSITE" id="PS50112"/>
    </source>
</evidence>
<evidence type="ECO:0000256" key="6">
    <source>
        <dbReference type="ARBA" id="ARBA00022741"/>
    </source>
</evidence>
<feature type="domain" description="PAS" evidence="12">
    <location>
        <begin position="355"/>
        <end position="425"/>
    </location>
</feature>
<gene>
    <name evidence="14" type="ORF">ENS29_09165</name>
</gene>
<dbReference type="Gene3D" id="1.10.287.130">
    <property type="match status" value="1"/>
</dbReference>
<dbReference type="PANTHER" id="PTHR43065">
    <property type="entry name" value="SENSOR HISTIDINE KINASE"/>
    <property type="match status" value="1"/>
</dbReference>
<evidence type="ECO:0000256" key="1">
    <source>
        <dbReference type="ARBA" id="ARBA00000085"/>
    </source>
</evidence>
<dbReference type="Pfam" id="PF00672">
    <property type="entry name" value="HAMP"/>
    <property type="match status" value="1"/>
</dbReference>
<comment type="subcellular location">
    <subcellularLocation>
        <location evidence="2">Membrane</location>
    </subcellularLocation>
</comment>
<dbReference type="CDD" id="cd00130">
    <property type="entry name" value="PAS"/>
    <property type="match status" value="1"/>
</dbReference>
<keyword evidence="4" id="KW-0597">Phosphoprotein</keyword>
<feature type="domain" description="Histidine kinase" evidence="11">
    <location>
        <begin position="497"/>
        <end position="724"/>
    </location>
</feature>
<evidence type="ECO:0000259" key="11">
    <source>
        <dbReference type="PROSITE" id="PS50109"/>
    </source>
</evidence>
<dbReference type="InterPro" id="IPR003594">
    <property type="entry name" value="HATPase_dom"/>
</dbReference>
<evidence type="ECO:0000256" key="4">
    <source>
        <dbReference type="ARBA" id="ARBA00022553"/>
    </source>
</evidence>
<dbReference type="SUPFAM" id="SSF47384">
    <property type="entry name" value="Homodimeric domain of signal transducing histidine kinase"/>
    <property type="match status" value="1"/>
</dbReference>
<dbReference type="InterPro" id="IPR003660">
    <property type="entry name" value="HAMP_dom"/>
</dbReference>
<keyword evidence="7" id="KW-0418">Kinase</keyword>
<dbReference type="InterPro" id="IPR036890">
    <property type="entry name" value="HATPase_C_sf"/>
</dbReference>
<evidence type="ECO:0000256" key="9">
    <source>
        <dbReference type="ARBA" id="ARBA00023012"/>
    </source>
</evidence>
<dbReference type="Pfam" id="PF08447">
    <property type="entry name" value="PAS_3"/>
    <property type="match status" value="1"/>
</dbReference>
<dbReference type="Gene3D" id="3.30.450.20">
    <property type="entry name" value="PAS domain"/>
    <property type="match status" value="1"/>
</dbReference>
<dbReference type="PROSITE" id="PS50112">
    <property type="entry name" value="PAS"/>
    <property type="match status" value="1"/>
</dbReference>
<evidence type="ECO:0000256" key="3">
    <source>
        <dbReference type="ARBA" id="ARBA00012438"/>
    </source>
</evidence>
<dbReference type="Gene3D" id="6.10.340.10">
    <property type="match status" value="1"/>
</dbReference>
<dbReference type="InterPro" id="IPR007892">
    <property type="entry name" value="CHASE4"/>
</dbReference>
<dbReference type="EMBL" id="DSUH01000215">
    <property type="protein sequence ID" value="HGU33010.1"/>
    <property type="molecule type" value="Genomic_DNA"/>
</dbReference>
<dbReference type="GO" id="GO:0000155">
    <property type="term" value="F:phosphorelay sensor kinase activity"/>
    <property type="evidence" value="ECO:0007669"/>
    <property type="project" value="InterPro"/>
</dbReference>
<dbReference type="InterPro" id="IPR013655">
    <property type="entry name" value="PAS_fold_3"/>
</dbReference>
<keyword evidence="10" id="KW-1133">Transmembrane helix</keyword>
<keyword evidence="8" id="KW-0067">ATP-binding</keyword>
<dbReference type="PROSITE" id="PS50109">
    <property type="entry name" value="HIS_KIN"/>
    <property type="match status" value="1"/>
</dbReference>
<feature type="transmembrane region" description="Helical" evidence="10">
    <location>
        <begin position="276"/>
        <end position="298"/>
    </location>
</feature>
<dbReference type="SMART" id="SM00091">
    <property type="entry name" value="PAS"/>
    <property type="match status" value="1"/>
</dbReference>
<dbReference type="NCBIfam" id="TIGR00229">
    <property type="entry name" value="sensory_box"/>
    <property type="match status" value="1"/>
</dbReference>
<dbReference type="InterPro" id="IPR035965">
    <property type="entry name" value="PAS-like_dom_sf"/>
</dbReference>
<dbReference type="SUPFAM" id="SSF55785">
    <property type="entry name" value="PYP-like sensor domain (PAS domain)"/>
    <property type="match status" value="1"/>
</dbReference>
<dbReference type="EC" id="2.7.13.3" evidence="3"/>
<comment type="caution">
    <text evidence="14">The sequence shown here is derived from an EMBL/GenBank/DDBJ whole genome shotgun (WGS) entry which is preliminary data.</text>
</comment>
<dbReference type="InterPro" id="IPR000014">
    <property type="entry name" value="PAS"/>
</dbReference>
<dbReference type="CDD" id="cd06225">
    <property type="entry name" value="HAMP"/>
    <property type="match status" value="1"/>
</dbReference>
<protein>
    <recommendedName>
        <fullName evidence="3">histidine kinase</fullName>
        <ecNumber evidence="3">2.7.13.3</ecNumber>
    </recommendedName>
</protein>
<dbReference type="SUPFAM" id="SSF158472">
    <property type="entry name" value="HAMP domain-like"/>
    <property type="match status" value="1"/>
</dbReference>
<evidence type="ECO:0000256" key="7">
    <source>
        <dbReference type="ARBA" id="ARBA00022777"/>
    </source>
</evidence>
<dbReference type="GO" id="GO:0005524">
    <property type="term" value="F:ATP binding"/>
    <property type="evidence" value="ECO:0007669"/>
    <property type="project" value="UniProtKB-KW"/>
</dbReference>
<dbReference type="SMART" id="SM00388">
    <property type="entry name" value="HisKA"/>
    <property type="match status" value="1"/>
</dbReference>
<reference evidence="14" key="1">
    <citation type="journal article" date="2020" name="mSystems">
        <title>Genome- and Community-Level Interaction Insights into Carbon Utilization and Element Cycling Functions of Hydrothermarchaeota in Hydrothermal Sediment.</title>
        <authorList>
            <person name="Zhou Z."/>
            <person name="Liu Y."/>
            <person name="Xu W."/>
            <person name="Pan J."/>
            <person name="Luo Z.H."/>
            <person name="Li M."/>
        </authorList>
    </citation>
    <scope>NUCLEOTIDE SEQUENCE [LARGE SCALE GENOMIC DNA]</scope>
    <source>
        <strain evidence="14">SpSt-477</strain>
    </source>
</reference>
<organism evidence="14">
    <name type="scientific">Desulfatirhabdium butyrativorans</name>
    <dbReference type="NCBI Taxonomy" id="340467"/>
    <lineage>
        <taxon>Bacteria</taxon>
        <taxon>Pseudomonadati</taxon>
        <taxon>Thermodesulfobacteriota</taxon>
        <taxon>Desulfobacteria</taxon>
        <taxon>Desulfobacterales</taxon>
        <taxon>Desulfatirhabdiaceae</taxon>
        <taxon>Desulfatirhabdium</taxon>
    </lineage>
</organism>
<dbReference type="GO" id="GO:0016020">
    <property type="term" value="C:membrane"/>
    <property type="evidence" value="ECO:0007669"/>
    <property type="project" value="UniProtKB-SubCell"/>
</dbReference>